<proteinExistence type="predicted"/>
<evidence type="ECO:0000313" key="3">
    <source>
        <dbReference type="EMBL" id="KAI1238050.1"/>
    </source>
</evidence>
<gene>
    <name evidence="3" type="ORF">IHE44_0012759</name>
    <name evidence="2" type="ORF">IHE44_008434</name>
</gene>
<feature type="region of interest" description="Disordered" evidence="1">
    <location>
        <begin position="27"/>
        <end position="136"/>
    </location>
</feature>
<keyword evidence="4" id="KW-1185">Reference proteome</keyword>
<evidence type="ECO:0000256" key="1">
    <source>
        <dbReference type="SAM" id="MobiDB-lite"/>
    </source>
</evidence>
<dbReference type="Proteomes" id="UP000618051">
    <property type="component" value="Unassembled WGS sequence"/>
</dbReference>
<sequence>MYKWEVELSTPWKTAHLQEFWLSQMEQPGRSLGSKEGAQDPRKEPKIQGRSPKSKEGAQDPRKEPKIQGRSPKSKEGAQDPRKEPKIQGRSPKSKEGAQDPRKEPGIQDLLANPIPKIVDSSTRHFHGINQGEGKC</sequence>
<reference evidence="3" key="3">
    <citation type="submission" date="2022-01" db="EMBL/GenBank/DDBJ databases">
        <authorList>
            <person name="Rubenstein D.R."/>
        </authorList>
    </citation>
    <scope>NUCLEOTIDE SEQUENCE</scope>
    <source>
        <strain evidence="3">SS15</strain>
        <tissue evidence="3">Liver</tissue>
    </source>
</reference>
<evidence type="ECO:0000313" key="2">
    <source>
        <dbReference type="EMBL" id="KAG0114236.1"/>
    </source>
</evidence>
<name>A0A835NFW2_9PASS</name>
<protein>
    <submittedName>
        <fullName evidence="2">Uncharacterized protein</fullName>
    </submittedName>
</protein>
<evidence type="ECO:0000313" key="4">
    <source>
        <dbReference type="Proteomes" id="UP000618051"/>
    </source>
</evidence>
<accession>A0A835NFW2</accession>
<dbReference type="EMBL" id="JADDUC020000006">
    <property type="protein sequence ID" value="KAI1238050.1"/>
    <property type="molecule type" value="Genomic_DNA"/>
</dbReference>
<comment type="caution">
    <text evidence="2">The sequence shown here is derived from an EMBL/GenBank/DDBJ whole genome shotgun (WGS) entry which is preliminary data.</text>
</comment>
<dbReference type="AlphaFoldDB" id="A0A835NFW2"/>
<reference evidence="3 4" key="2">
    <citation type="journal article" date="2021" name="J. Hered.">
        <title>Feather Gene Expression Elucidates the Developmental Basis of Plumage Iridescence in African Starlings.</title>
        <authorList>
            <person name="Rubenstein D.R."/>
            <person name="Corvelo A."/>
            <person name="MacManes M.D."/>
            <person name="Maia R."/>
            <person name="Narzisi G."/>
            <person name="Rousaki A."/>
            <person name="Vandenabeele P."/>
            <person name="Shawkey M.D."/>
            <person name="Solomon J."/>
        </authorList>
    </citation>
    <scope>NUCLEOTIDE SEQUENCE [LARGE SCALE GENOMIC DNA]</scope>
    <source>
        <strain evidence="3">SS15</strain>
    </source>
</reference>
<dbReference type="EMBL" id="JADDUC010000319">
    <property type="protein sequence ID" value="KAG0114236.1"/>
    <property type="molecule type" value="Genomic_DNA"/>
</dbReference>
<reference evidence="2" key="1">
    <citation type="submission" date="2020-10" db="EMBL/GenBank/DDBJ databases">
        <title>Feather gene expression reveals the developmental basis of iridescence in African starlings.</title>
        <authorList>
            <person name="Rubenstein D.R."/>
        </authorList>
    </citation>
    <scope>NUCLEOTIDE SEQUENCE</scope>
    <source>
        <strain evidence="2">SS15</strain>
        <tissue evidence="2">Liver</tissue>
    </source>
</reference>
<feature type="compositionally biased region" description="Basic and acidic residues" evidence="1">
    <location>
        <begin position="37"/>
        <end position="106"/>
    </location>
</feature>
<organism evidence="2">
    <name type="scientific">Lamprotornis superbus</name>
    <dbReference type="NCBI Taxonomy" id="245042"/>
    <lineage>
        <taxon>Eukaryota</taxon>
        <taxon>Metazoa</taxon>
        <taxon>Chordata</taxon>
        <taxon>Craniata</taxon>
        <taxon>Vertebrata</taxon>
        <taxon>Euteleostomi</taxon>
        <taxon>Archelosauria</taxon>
        <taxon>Archosauria</taxon>
        <taxon>Dinosauria</taxon>
        <taxon>Saurischia</taxon>
        <taxon>Theropoda</taxon>
        <taxon>Coelurosauria</taxon>
        <taxon>Aves</taxon>
        <taxon>Neognathae</taxon>
        <taxon>Neoaves</taxon>
        <taxon>Telluraves</taxon>
        <taxon>Australaves</taxon>
        <taxon>Passeriformes</taxon>
        <taxon>Sturnidae</taxon>
        <taxon>Lamprotornis</taxon>
    </lineage>
</organism>